<gene>
    <name evidence="5" type="ORF">C8P66_103150</name>
</gene>
<evidence type="ECO:0000256" key="2">
    <source>
        <dbReference type="ARBA" id="ARBA00005695"/>
    </source>
</evidence>
<dbReference type="PANTHER" id="PTHR30290">
    <property type="entry name" value="PERIPLASMIC BINDING COMPONENT OF ABC TRANSPORTER"/>
    <property type="match status" value="1"/>
</dbReference>
<feature type="domain" description="Solute-binding protein family 5" evidence="4">
    <location>
        <begin position="73"/>
        <end position="446"/>
    </location>
</feature>
<evidence type="ECO:0000313" key="6">
    <source>
        <dbReference type="Proteomes" id="UP000249688"/>
    </source>
</evidence>
<dbReference type="EMBL" id="QKYU01000003">
    <property type="protein sequence ID" value="PZW49124.1"/>
    <property type="molecule type" value="Genomic_DNA"/>
</dbReference>
<reference evidence="5 6" key="1">
    <citation type="submission" date="2018-06" db="EMBL/GenBank/DDBJ databases">
        <title>Genomic Encyclopedia of Archaeal and Bacterial Type Strains, Phase II (KMG-II): from individual species to whole genera.</title>
        <authorList>
            <person name="Goeker M."/>
        </authorList>
    </citation>
    <scope>NUCLEOTIDE SEQUENCE [LARGE SCALE GENOMIC DNA]</scope>
    <source>
        <strain evidence="5 6">DSM 24525</strain>
    </source>
</reference>
<dbReference type="InterPro" id="IPR000914">
    <property type="entry name" value="SBP_5_dom"/>
</dbReference>
<dbReference type="Proteomes" id="UP000249688">
    <property type="component" value="Unassembled WGS sequence"/>
</dbReference>
<protein>
    <submittedName>
        <fullName evidence="5">Peptide/nickel transport system substrate-binding protein</fullName>
    </submittedName>
</protein>
<comment type="subcellular location">
    <subcellularLocation>
        <location evidence="1">Periplasm</location>
    </subcellularLocation>
</comment>
<dbReference type="SUPFAM" id="SSF53850">
    <property type="entry name" value="Periplasmic binding protein-like II"/>
    <property type="match status" value="1"/>
</dbReference>
<evidence type="ECO:0000256" key="1">
    <source>
        <dbReference type="ARBA" id="ARBA00004418"/>
    </source>
</evidence>
<dbReference type="AlphaFoldDB" id="A0A2W7INP8"/>
<dbReference type="Gene3D" id="3.40.190.10">
    <property type="entry name" value="Periplasmic binding protein-like II"/>
    <property type="match status" value="1"/>
</dbReference>
<evidence type="ECO:0000313" key="5">
    <source>
        <dbReference type="EMBL" id="PZW49124.1"/>
    </source>
</evidence>
<keyword evidence="3" id="KW-0732">Signal</keyword>
<keyword evidence="6" id="KW-1185">Reference proteome</keyword>
<name>A0A2W7INP8_9PROT</name>
<comment type="similarity">
    <text evidence="2">Belongs to the bacterial solute-binding protein 5 family.</text>
</comment>
<dbReference type="RefSeq" id="WP_111396832.1">
    <property type="nucleotide sequence ID" value="NZ_QKYU01000003.1"/>
</dbReference>
<dbReference type="CDD" id="cd08502">
    <property type="entry name" value="PBP2_NikA_DppA_OppA_like_16"/>
    <property type="match status" value="1"/>
</dbReference>
<dbReference type="PANTHER" id="PTHR30290:SF38">
    <property type="entry name" value="D,D-DIPEPTIDE-BINDING PERIPLASMIC PROTEIN DDPA-RELATED"/>
    <property type="match status" value="1"/>
</dbReference>
<accession>A0A2W7INP8</accession>
<dbReference type="Pfam" id="PF00496">
    <property type="entry name" value="SBP_bac_5"/>
    <property type="match status" value="1"/>
</dbReference>
<dbReference type="GO" id="GO:1904680">
    <property type="term" value="F:peptide transmembrane transporter activity"/>
    <property type="evidence" value="ECO:0007669"/>
    <property type="project" value="TreeGrafter"/>
</dbReference>
<evidence type="ECO:0000259" key="4">
    <source>
        <dbReference type="Pfam" id="PF00496"/>
    </source>
</evidence>
<dbReference type="OrthoDB" id="7233744at2"/>
<comment type="caution">
    <text evidence="5">The sequence shown here is derived from an EMBL/GenBank/DDBJ whole genome shotgun (WGS) entry which is preliminary data.</text>
</comment>
<dbReference type="GO" id="GO:0015833">
    <property type="term" value="P:peptide transport"/>
    <property type="evidence" value="ECO:0007669"/>
    <property type="project" value="TreeGrafter"/>
</dbReference>
<evidence type="ECO:0000256" key="3">
    <source>
        <dbReference type="ARBA" id="ARBA00022729"/>
    </source>
</evidence>
<dbReference type="Gene3D" id="3.10.105.10">
    <property type="entry name" value="Dipeptide-binding Protein, Domain 3"/>
    <property type="match status" value="1"/>
</dbReference>
<sequence>MFRRDLLLGGAAIGGAGIIGAPAVGQTASSSVVKFVPQANLSTIDPFWTTAYIARNHGYLVYDQLYGVDDDYKVHPQAAAGHVVENDGLRWVFTLRSGMKFHDGETVRAKDAVASIGRWAKRDAFGQRLLTQMDSMTALDDLRFEIKLKKPFPMMLDAFAKVTTPCLFIMPERVAQTDAFTQITDATGSGPYKFVRDQWVPGSKAVWERYAGYSPRPDGGPAHNTAGTKVAHFERVEWHIIPDAATAAAAVTSGEIDWWEQPTADLFPSLARNRNVTVEVADPMGLIGTFRPNHTTEPFNNPAVRRAVITAINQADMMTAVIGTDASLIRDNVGFFAPRSPLASDIGLDRYHKSIDEARAALQAAGAMGSKLVLLAATDLASINACSLVGGDLFKRMGFDVEYVATDWGTVVQRRASREPIDKGGWSGFFTFWSGIDHWTPAGHNAIRGNGAQAWFGWPDIPAIEAGRDAWFDAPNLAAQQAATKEMQRVAFDQVPYVPTGQYFQPTAYRKSLTGVLKGPPVFWNIKRV</sequence>
<dbReference type="InterPro" id="IPR039424">
    <property type="entry name" value="SBP_5"/>
</dbReference>
<proteinExistence type="inferred from homology"/>
<organism evidence="5 6">
    <name type="scientific">Humitalea rosea</name>
    <dbReference type="NCBI Taxonomy" id="990373"/>
    <lineage>
        <taxon>Bacteria</taxon>
        <taxon>Pseudomonadati</taxon>
        <taxon>Pseudomonadota</taxon>
        <taxon>Alphaproteobacteria</taxon>
        <taxon>Acetobacterales</taxon>
        <taxon>Roseomonadaceae</taxon>
        <taxon>Humitalea</taxon>
    </lineage>
</organism>